<dbReference type="KEGG" id="cpre:Csp1_20430"/>
<dbReference type="PANTHER" id="PTHR20854">
    <property type="entry name" value="INOSITOL MONOPHOSPHATASE"/>
    <property type="match status" value="1"/>
</dbReference>
<sequence>MTSPTSPIPAEALQAITKTFIIAHDRDDDAALAQALVYNAGRLAWRMREAGLTTEYKTSVSDVVTAADNAAEQFIAETLHTLRPEDGLLGEEGTSASSHSGRTWVIDPVDGTYNFTTGSDYWCSALSLVEGDPDDPDLIHFGAVHRPAMGYTWFGGADFPTSLDGRPVGRLDDGGRNLAPAATCLGGYLHPTDIADPTVNEVYTSVVREFATVRWNGSASVDLGNVSQGNNGCWMQHSVLPWDLLPGRALVEGAGGQVERVTAGGKLWSVAGTPASVGRVVEILRSAGDGS</sequence>
<name>A0A2Z3YXJ9_9CORY</name>
<dbReference type="PROSITE" id="PS00629">
    <property type="entry name" value="IMP_1"/>
    <property type="match status" value="1"/>
</dbReference>
<evidence type="ECO:0000256" key="1">
    <source>
        <dbReference type="ARBA" id="ARBA00022723"/>
    </source>
</evidence>
<organism evidence="5 6">
    <name type="scientific">Corynebacterium provencense</name>
    <dbReference type="NCBI Taxonomy" id="1737425"/>
    <lineage>
        <taxon>Bacteria</taxon>
        <taxon>Bacillati</taxon>
        <taxon>Actinomycetota</taxon>
        <taxon>Actinomycetes</taxon>
        <taxon>Mycobacteriales</taxon>
        <taxon>Corynebacteriaceae</taxon>
        <taxon>Corynebacterium</taxon>
    </lineage>
</organism>
<evidence type="ECO:0000313" key="5">
    <source>
        <dbReference type="EMBL" id="AWT26807.1"/>
    </source>
</evidence>
<dbReference type="EC" id="3.1.3.11" evidence="5"/>
<proteinExistence type="predicted"/>
<dbReference type="OrthoDB" id="9772456at2"/>
<dbReference type="AlphaFoldDB" id="A0A2Z3YXJ9"/>
<accession>A0A2Z3YXJ9</accession>
<dbReference type="Proteomes" id="UP000247696">
    <property type="component" value="Chromosome"/>
</dbReference>
<reference evidence="6" key="1">
    <citation type="submission" date="2017-11" db="EMBL/GenBank/DDBJ databases">
        <title>Otitis media/interna in a cat caused by the recently described species Corynebacterium provencense.</title>
        <authorList>
            <person name="Kittl S."/>
            <person name="Brodard I."/>
            <person name="Rychener L."/>
            <person name="Jores J."/>
            <person name="Roosje P."/>
            <person name="Gobeli Brawand S."/>
        </authorList>
    </citation>
    <scope>NUCLEOTIDE SEQUENCE [LARGE SCALE GENOMIC DNA]</scope>
    <source>
        <strain evidence="6">17KM38</strain>
    </source>
</reference>
<gene>
    <name evidence="5" type="primary">suhB_2</name>
    <name evidence="5" type="ORF">Csp1_20430</name>
</gene>
<dbReference type="EMBL" id="CP024988">
    <property type="protein sequence ID" value="AWT26807.1"/>
    <property type="molecule type" value="Genomic_DNA"/>
</dbReference>
<keyword evidence="2 5" id="KW-0378">Hydrolase</keyword>
<dbReference type="Gene3D" id="3.30.540.10">
    <property type="entry name" value="Fructose-1,6-Bisphosphatase, subunit A, domain 1"/>
    <property type="match status" value="1"/>
</dbReference>
<dbReference type="Gene3D" id="3.40.190.80">
    <property type="match status" value="1"/>
</dbReference>
<dbReference type="PANTHER" id="PTHR20854:SF4">
    <property type="entry name" value="INOSITOL-1-MONOPHOSPHATASE-RELATED"/>
    <property type="match status" value="1"/>
</dbReference>
<dbReference type="RefSeq" id="WP_066590172.1">
    <property type="nucleotide sequence ID" value="NZ_CABKVS010000003.1"/>
</dbReference>
<dbReference type="GO" id="GO:0008934">
    <property type="term" value="F:inositol monophosphate 1-phosphatase activity"/>
    <property type="evidence" value="ECO:0007669"/>
    <property type="project" value="TreeGrafter"/>
</dbReference>
<dbReference type="GO" id="GO:0007165">
    <property type="term" value="P:signal transduction"/>
    <property type="evidence" value="ECO:0007669"/>
    <property type="project" value="TreeGrafter"/>
</dbReference>
<feature type="binding site" evidence="4">
    <location>
        <position position="243"/>
    </location>
    <ligand>
        <name>Mg(2+)</name>
        <dbReference type="ChEBI" id="CHEBI:18420"/>
        <label>1</label>
        <note>catalytic</note>
    </ligand>
</feature>
<evidence type="ECO:0000256" key="3">
    <source>
        <dbReference type="ARBA" id="ARBA00022842"/>
    </source>
</evidence>
<dbReference type="GO" id="GO:0006020">
    <property type="term" value="P:inositol metabolic process"/>
    <property type="evidence" value="ECO:0007669"/>
    <property type="project" value="TreeGrafter"/>
</dbReference>
<evidence type="ECO:0000313" key="6">
    <source>
        <dbReference type="Proteomes" id="UP000247696"/>
    </source>
</evidence>
<dbReference type="GO" id="GO:0046872">
    <property type="term" value="F:metal ion binding"/>
    <property type="evidence" value="ECO:0007669"/>
    <property type="project" value="UniProtKB-KW"/>
</dbReference>
<dbReference type="InterPro" id="IPR020583">
    <property type="entry name" value="Inositol_monoP_metal-BS"/>
</dbReference>
<dbReference type="GO" id="GO:0042132">
    <property type="term" value="F:fructose 1,6-bisphosphate 1-phosphatase activity"/>
    <property type="evidence" value="ECO:0007669"/>
    <property type="project" value="UniProtKB-EC"/>
</dbReference>
<feature type="binding site" evidence="4">
    <location>
        <position position="107"/>
    </location>
    <ligand>
        <name>Mg(2+)</name>
        <dbReference type="ChEBI" id="CHEBI:18420"/>
        <label>1</label>
        <note>catalytic</note>
    </ligand>
</feature>
<comment type="cofactor">
    <cofactor evidence="4">
        <name>Mg(2+)</name>
        <dbReference type="ChEBI" id="CHEBI:18420"/>
    </cofactor>
</comment>
<dbReference type="PRINTS" id="PR00377">
    <property type="entry name" value="IMPHPHTASES"/>
</dbReference>
<keyword evidence="3 4" id="KW-0460">Magnesium</keyword>
<dbReference type="CDD" id="cd01637">
    <property type="entry name" value="IMPase_like"/>
    <property type="match status" value="1"/>
</dbReference>
<dbReference type="STRING" id="1737425.GCA_900049755_02822"/>
<keyword evidence="1 4" id="KW-0479">Metal-binding</keyword>
<protein>
    <submittedName>
        <fullName evidence="5">Fructose-1, 6-bisphosphatase/inositol-1-monophosphatase</fullName>
        <ecNumber evidence="5">3.1.3.11</ecNumber>
    </submittedName>
</protein>
<dbReference type="SUPFAM" id="SSF56655">
    <property type="entry name" value="Carbohydrate phosphatase"/>
    <property type="match status" value="1"/>
</dbReference>
<evidence type="ECO:0000256" key="4">
    <source>
        <dbReference type="PIRSR" id="PIRSR600760-2"/>
    </source>
</evidence>
<feature type="binding site" evidence="4">
    <location>
        <position position="91"/>
    </location>
    <ligand>
        <name>Mg(2+)</name>
        <dbReference type="ChEBI" id="CHEBI:18420"/>
        <label>1</label>
        <note>catalytic</note>
    </ligand>
</feature>
<dbReference type="Pfam" id="PF00459">
    <property type="entry name" value="Inositol_P"/>
    <property type="match status" value="1"/>
</dbReference>
<evidence type="ECO:0000256" key="2">
    <source>
        <dbReference type="ARBA" id="ARBA00022801"/>
    </source>
</evidence>
<feature type="binding site" evidence="4">
    <location>
        <position position="110"/>
    </location>
    <ligand>
        <name>Mg(2+)</name>
        <dbReference type="ChEBI" id="CHEBI:18420"/>
        <label>1</label>
        <note>catalytic</note>
    </ligand>
</feature>
<keyword evidence="6" id="KW-1185">Reference proteome</keyword>
<dbReference type="InterPro" id="IPR000760">
    <property type="entry name" value="Inositol_monophosphatase-like"/>
</dbReference>